<feature type="domain" description="Outer membrane lipoprotein BamD-like" evidence="3">
    <location>
        <begin position="162"/>
        <end position="318"/>
    </location>
</feature>
<keyword evidence="1" id="KW-0732">Signal</keyword>
<dbReference type="EMBL" id="JBGUBD010000003">
    <property type="protein sequence ID" value="MFA9477850.1"/>
    <property type="molecule type" value="Genomic_DNA"/>
</dbReference>
<dbReference type="RefSeq" id="WP_425344775.1">
    <property type="nucleotide sequence ID" value="NZ_JBGUBD010000003.1"/>
</dbReference>
<dbReference type="SUPFAM" id="SSF48452">
    <property type="entry name" value="TPR-like"/>
    <property type="match status" value="1"/>
</dbReference>
<name>A0ABV4U3W8_9BACT</name>
<evidence type="ECO:0000313" key="5">
    <source>
        <dbReference type="Proteomes" id="UP001575105"/>
    </source>
</evidence>
<sequence>MNMTQTQRTQWQQGRLFAWVGLWLAAVMLASPTGWGQDRFELGEEAWELEEAADAGTPEGQLQAARRALADDRPGEAERLATQWIDAHPNHPLMVDARMVRGDARVAMGREYRALFDYEYVIRVFPESPQFHRALEREFAIANQFTRGRRRHFLGMRILTAYSEGEELLIRIQERTPGSALGERASLTLADYYYRAGDKGDAAEAYDLFLLNYPQSNRREHAMRRLIMANLARVAGPAFDPTGLIEAGERLRVYREEFPSGAEQLGADALEIRIEASLANKDLRSARWHEQRGERVSAAYLYQRVMADYPQTTAAVDAQRRLQALDLPVNPGLAGRGRQADESASDRPGTQAPPDAPETLEAPDIEAPDTTPEAAEPQVPEAPDGLDVPEQEGLR</sequence>
<evidence type="ECO:0000313" key="4">
    <source>
        <dbReference type="EMBL" id="MFA9477850.1"/>
    </source>
</evidence>
<reference evidence="4 5" key="1">
    <citation type="submission" date="2024-08" db="EMBL/GenBank/DDBJ databases">
        <title>Whole-genome sequencing of halo(alkali)philic microorganisms from hypersaline lakes.</title>
        <authorList>
            <person name="Sorokin D.Y."/>
            <person name="Merkel A.Y."/>
            <person name="Messina E."/>
            <person name="Yakimov M."/>
        </authorList>
    </citation>
    <scope>NUCLEOTIDE SEQUENCE [LARGE SCALE GENOMIC DNA]</scope>
    <source>
        <strain evidence="4 5">AB-hyl4</strain>
    </source>
</reference>
<organism evidence="4 5">
    <name type="scientific">Natronomicrosphaera hydrolytica</name>
    <dbReference type="NCBI Taxonomy" id="3242702"/>
    <lineage>
        <taxon>Bacteria</taxon>
        <taxon>Pseudomonadati</taxon>
        <taxon>Planctomycetota</taxon>
        <taxon>Phycisphaerae</taxon>
        <taxon>Phycisphaerales</taxon>
        <taxon>Phycisphaeraceae</taxon>
        <taxon>Natronomicrosphaera</taxon>
    </lineage>
</organism>
<gene>
    <name evidence="4" type="primary">bamD</name>
    <name evidence="4" type="ORF">ACERK3_06020</name>
</gene>
<evidence type="ECO:0000259" key="3">
    <source>
        <dbReference type="Pfam" id="PF13525"/>
    </source>
</evidence>
<dbReference type="Pfam" id="PF13525">
    <property type="entry name" value="YfiO"/>
    <property type="match status" value="1"/>
</dbReference>
<proteinExistence type="predicted"/>
<dbReference type="Gene3D" id="1.25.40.10">
    <property type="entry name" value="Tetratricopeptide repeat domain"/>
    <property type="match status" value="2"/>
</dbReference>
<accession>A0ABV4U3W8</accession>
<protein>
    <submittedName>
        <fullName evidence="4">Outer membrane protein assembly factor BamD</fullName>
    </submittedName>
</protein>
<dbReference type="Proteomes" id="UP001575105">
    <property type="component" value="Unassembled WGS sequence"/>
</dbReference>
<evidence type="ECO:0000256" key="2">
    <source>
        <dbReference type="SAM" id="MobiDB-lite"/>
    </source>
</evidence>
<dbReference type="InterPro" id="IPR039565">
    <property type="entry name" value="BamD-like"/>
</dbReference>
<feature type="region of interest" description="Disordered" evidence="2">
    <location>
        <begin position="328"/>
        <end position="395"/>
    </location>
</feature>
<evidence type="ECO:0000256" key="1">
    <source>
        <dbReference type="ARBA" id="ARBA00022729"/>
    </source>
</evidence>
<keyword evidence="5" id="KW-1185">Reference proteome</keyword>
<dbReference type="InterPro" id="IPR011990">
    <property type="entry name" value="TPR-like_helical_dom_sf"/>
</dbReference>
<feature type="compositionally biased region" description="Low complexity" evidence="2">
    <location>
        <begin position="372"/>
        <end position="383"/>
    </location>
</feature>
<comment type="caution">
    <text evidence="4">The sequence shown here is derived from an EMBL/GenBank/DDBJ whole genome shotgun (WGS) entry which is preliminary data.</text>
</comment>